<gene>
    <name evidence="1" type="ORF">HMPREF9003_0636</name>
</gene>
<protein>
    <submittedName>
        <fullName evidence="1">Uncharacterized protein</fullName>
    </submittedName>
</protein>
<dbReference type="AlphaFoldDB" id="A0AB72YZ21"/>
<name>A0AB72YZ21_9BIFI</name>
<reference evidence="1 2" key="1">
    <citation type="submission" date="2010-10" db="EMBL/GenBank/DDBJ databases">
        <authorList>
            <person name="Durkin A.S."/>
            <person name="Madupu R."/>
            <person name="Torralba M."/>
            <person name="Gillis M."/>
            <person name="Methe B."/>
            <person name="Sutton G."/>
            <person name="Nelson K.E."/>
        </authorList>
    </citation>
    <scope>NUCLEOTIDE SEQUENCE [LARGE SCALE GENOMIC DNA]</scope>
    <source>
        <strain evidence="1 2">JCVIHMP022</strain>
    </source>
</reference>
<evidence type="ECO:0000313" key="1">
    <source>
        <dbReference type="EMBL" id="EFO77054.1"/>
    </source>
</evidence>
<accession>A0AB72YZ21</accession>
<evidence type="ECO:0000313" key="2">
    <source>
        <dbReference type="Proteomes" id="UP000003457"/>
    </source>
</evidence>
<dbReference type="Proteomes" id="UP000003457">
    <property type="component" value="Unassembled WGS sequence"/>
</dbReference>
<sequence length="40" mass="4380">MNRTPIIGLKKFGFDDWRCGSFVCVRIGGSTMTTGSGARR</sequence>
<dbReference type="EMBL" id="AEHJ01000032">
    <property type="protein sequence ID" value="EFO77054.1"/>
    <property type="molecule type" value="Genomic_DNA"/>
</dbReference>
<organism evidence="1 2">
    <name type="scientific">Bifidobacterium dentium JCVIHMP022</name>
    <dbReference type="NCBI Taxonomy" id="553191"/>
    <lineage>
        <taxon>Bacteria</taxon>
        <taxon>Bacillati</taxon>
        <taxon>Actinomycetota</taxon>
        <taxon>Actinomycetes</taxon>
        <taxon>Bifidobacteriales</taxon>
        <taxon>Bifidobacteriaceae</taxon>
        <taxon>Bifidobacterium</taxon>
    </lineage>
</organism>
<proteinExistence type="predicted"/>
<comment type="caution">
    <text evidence="1">The sequence shown here is derived from an EMBL/GenBank/DDBJ whole genome shotgun (WGS) entry which is preliminary data.</text>
</comment>